<comment type="caution">
    <text evidence="2">The sequence shown here is derived from an EMBL/GenBank/DDBJ whole genome shotgun (WGS) entry which is preliminary data.</text>
</comment>
<name>A0A3D9HGF7_9PROT</name>
<keyword evidence="3" id="KW-1185">Reference proteome</keyword>
<gene>
    <name evidence="2" type="ORF">DFP90_10785</name>
</gene>
<accession>A0A3D9HGF7</accession>
<evidence type="ECO:0000313" key="2">
    <source>
        <dbReference type="EMBL" id="RED48582.1"/>
    </source>
</evidence>
<proteinExistence type="predicted"/>
<reference evidence="2 3" key="1">
    <citation type="submission" date="2018-07" db="EMBL/GenBank/DDBJ databases">
        <title>Genomic Encyclopedia of Type Strains, Phase III (KMG-III): the genomes of soil and plant-associated and newly described type strains.</title>
        <authorList>
            <person name="Whitman W."/>
        </authorList>
    </citation>
    <scope>NUCLEOTIDE SEQUENCE [LARGE SCALE GENOMIC DNA]</scope>
    <source>
        <strain evidence="2 3">CECT 8488</strain>
    </source>
</reference>
<feature type="chain" id="PRO_5017606582" description="Lipoprotein" evidence="1">
    <location>
        <begin position="20"/>
        <end position="177"/>
    </location>
</feature>
<organism evidence="2 3">
    <name type="scientific">Aestuariispira insulae</name>
    <dbReference type="NCBI Taxonomy" id="1461337"/>
    <lineage>
        <taxon>Bacteria</taxon>
        <taxon>Pseudomonadati</taxon>
        <taxon>Pseudomonadota</taxon>
        <taxon>Alphaproteobacteria</taxon>
        <taxon>Rhodospirillales</taxon>
        <taxon>Kiloniellaceae</taxon>
        <taxon>Aestuariispira</taxon>
    </lineage>
</organism>
<dbReference type="RefSeq" id="WP_115937528.1">
    <property type="nucleotide sequence ID" value="NZ_QRDW01000007.1"/>
</dbReference>
<evidence type="ECO:0000313" key="3">
    <source>
        <dbReference type="Proteomes" id="UP000256845"/>
    </source>
</evidence>
<dbReference type="AlphaFoldDB" id="A0A3D9HGF7"/>
<dbReference type="EMBL" id="QRDW01000007">
    <property type="protein sequence ID" value="RED48582.1"/>
    <property type="molecule type" value="Genomic_DNA"/>
</dbReference>
<dbReference type="Proteomes" id="UP000256845">
    <property type="component" value="Unassembled WGS sequence"/>
</dbReference>
<dbReference type="OrthoDB" id="8443104at2"/>
<evidence type="ECO:0008006" key="4">
    <source>
        <dbReference type="Google" id="ProtNLM"/>
    </source>
</evidence>
<keyword evidence="1" id="KW-0732">Signal</keyword>
<sequence>MYKALSVTFLILTASLLSACSSDFFAAPVEASCPEARVLDGGANLVRYQPGGGRDITDVLLETEFIRVAGECNVDDEMVEVGLLVVLDATKGPALESDQTTTSIIMAVTDLDRNIINRRTMDISLDFTGNRGKISYLERFLIDIPLKEGQKADDFVIFLSFELSREEYKFNKNSTLF</sequence>
<feature type="signal peptide" evidence="1">
    <location>
        <begin position="1"/>
        <end position="19"/>
    </location>
</feature>
<dbReference type="PROSITE" id="PS51257">
    <property type="entry name" value="PROKAR_LIPOPROTEIN"/>
    <property type="match status" value="1"/>
</dbReference>
<protein>
    <recommendedName>
        <fullName evidence="4">Lipoprotein</fullName>
    </recommendedName>
</protein>
<evidence type="ECO:0000256" key="1">
    <source>
        <dbReference type="SAM" id="SignalP"/>
    </source>
</evidence>